<dbReference type="Proteomes" id="UP000708148">
    <property type="component" value="Unassembled WGS sequence"/>
</dbReference>
<evidence type="ECO:0000256" key="2">
    <source>
        <dbReference type="ARBA" id="ARBA00022614"/>
    </source>
</evidence>
<comment type="caution">
    <text evidence="5">The sequence shown here is derived from an EMBL/GenBank/DDBJ whole genome shotgun (WGS) entry which is preliminary data.</text>
</comment>
<reference evidence="5" key="1">
    <citation type="submission" date="2020-12" db="EMBL/GenBank/DDBJ databases">
        <authorList>
            <person name="Iha C."/>
        </authorList>
    </citation>
    <scope>NUCLEOTIDE SEQUENCE</scope>
</reference>
<dbReference type="InterPro" id="IPR001810">
    <property type="entry name" value="F-box_dom"/>
</dbReference>
<dbReference type="Gene3D" id="3.80.10.10">
    <property type="entry name" value="Ribonuclease Inhibitor"/>
    <property type="match status" value="1"/>
</dbReference>
<dbReference type="SUPFAM" id="SSF52047">
    <property type="entry name" value="RNI-like"/>
    <property type="match status" value="1"/>
</dbReference>
<dbReference type="OrthoDB" id="550575at2759"/>
<dbReference type="InterPro" id="IPR001611">
    <property type="entry name" value="Leu-rich_rpt"/>
</dbReference>
<dbReference type="GO" id="GO:0005930">
    <property type="term" value="C:axoneme"/>
    <property type="evidence" value="ECO:0007669"/>
    <property type="project" value="UniProtKB-SubCell"/>
</dbReference>
<evidence type="ECO:0000256" key="3">
    <source>
        <dbReference type="ARBA" id="ARBA00022737"/>
    </source>
</evidence>
<dbReference type="PANTHER" id="PTHR48051:SF1">
    <property type="entry name" value="RAS SUPPRESSOR PROTEIN 1"/>
    <property type="match status" value="1"/>
</dbReference>
<proteinExistence type="predicted"/>
<evidence type="ECO:0000259" key="4">
    <source>
        <dbReference type="Pfam" id="PF00646"/>
    </source>
</evidence>
<keyword evidence="2" id="KW-0433">Leucine-rich repeat</keyword>
<evidence type="ECO:0000313" key="5">
    <source>
        <dbReference type="EMBL" id="CAD7697989.1"/>
    </source>
</evidence>
<evidence type="ECO:0000313" key="6">
    <source>
        <dbReference type="Proteomes" id="UP000708148"/>
    </source>
</evidence>
<name>A0A8S1IST6_9CHLO</name>
<dbReference type="InterPro" id="IPR032675">
    <property type="entry name" value="LRR_dom_sf"/>
</dbReference>
<dbReference type="Pfam" id="PF13855">
    <property type="entry name" value="LRR_8"/>
    <property type="match status" value="1"/>
</dbReference>
<feature type="domain" description="F-box" evidence="4">
    <location>
        <begin position="100"/>
        <end position="133"/>
    </location>
</feature>
<keyword evidence="6" id="KW-1185">Reference proteome</keyword>
<comment type="subcellular location">
    <subcellularLocation>
        <location evidence="1">Cytoplasm</location>
        <location evidence="1">Cytoskeleton</location>
        <location evidence="1">Cilium axoneme</location>
    </subcellularLocation>
</comment>
<evidence type="ECO:0000256" key="1">
    <source>
        <dbReference type="ARBA" id="ARBA00004430"/>
    </source>
</evidence>
<gene>
    <name evidence="5" type="ORF">OSTQU699_LOCUS3350</name>
</gene>
<protein>
    <recommendedName>
        <fullName evidence="4">F-box domain-containing protein</fullName>
    </recommendedName>
</protein>
<dbReference type="InterPro" id="IPR050216">
    <property type="entry name" value="LRR_domain-containing"/>
</dbReference>
<dbReference type="EMBL" id="CAJHUC010000738">
    <property type="protein sequence ID" value="CAD7697989.1"/>
    <property type="molecule type" value="Genomic_DNA"/>
</dbReference>
<dbReference type="Gene3D" id="1.20.1280.50">
    <property type="match status" value="1"/>
</dbReference>
<accession>A0A8S1IST6</accession>
<dbReference type="Pfam" id="PF00646">
    <property type="entry name" value="F-box"/>
    <property type="match status" value="1"/>
</dbReference>
<organism evidence="5 6">
    <name type="scientific">Ostreobium quekettii</name>
    <dbReference type="NCBI Taxonomy" id="121088"/>
    <lineage>
        <taxon>Eukaryota</taxon>
        <taxon>Viridiplantae</taxon>
        <taxon>Chlorophyta</taxon>
        <taxon>core chlorophytes</taxon>
        <taxon>Ulvophyceae</taxon>
        <taxon>TCBD clade</taxon>
        <taxon>Bryopsidales</taxon>
        <taxon>Ostreobineae</taxon>
        <taxon>Ostreobiaceae</taxon>
        <taxon>Ostreobium</taxon>
    </lineage>
</organism>
<keyword evidence="3" id="KW-0677">Repeat</keyword>
<dbReference type="PANTHER" id="PTHR48051">
    <property type="match status" value="1"/>
</dbReference>
<sequence length="556" mass="62454">MMLRSELVNRLSGAAAGTNLLAVCRGLSSPAPRQSRGALVPIQPPVHPRIGDCRSSVRHLEAHRVNPRDEMGEGGWRRVVVRKVAGCGDAAPRRNPVAGCMPDAVLAKIFSLVPFGQRLLVLPLVCKNWARVMQTEPAVWRSCSLDATNWRGHHEGEMDADHVVDWFARRPAQMERLFIDFAGFELPVLGLLLGMMSKTLMMVRLKNGTFSIEHSLGIRCAQRLRYLSLQLKGDAQWGAIRSLSALRQLSILEVSFVEQPRLGSANVRMSSIEENNVFSFPQYFEELRLTNWGHVGLDLPEGVFCNWGDLRVLDLQHTTVPYLPEAVSKLMRLEELKVTVYKGYVRSNNLLPAIFVSLTALPALKSLYIGSDVCQFRFCSMIFKMTQLESLEFEGFSFIQPVSCEEEDVELVDLIEALNHLPSLTHFGLQKCRLHFCPLSFRGVCGLRSLNLARNSLSEHNKAMPSGAWLSTLTAMDLSDNRLDRIPKALREATALVELDLSWNVFEINDEDVDLILGMKHLRKLVLGGEERTWGRQSVHSLMRLARIDPNLLVVV</sequence>
<dbReference type="SUPFAM" id="SSF81383">
    <property type="entry name" value="F-box domain"/>
    <property type="match status" value="1"/>
</dbReference>
<dbReference type="AlphaFoldDB" id="A0A8S1IST6"/>
<dbReference type="InterPro" id="IPR036047">
    <property type="entry name" value="F-box-like_dom_sf"/>
</dbReference>